<gene>
    <name evidence="2" type="ORF">BC936DRAFT_145713</name>
</gene>
<feature type="compositionally biased region" description="Polar residues" evidence="1">
    <location>
        <begin position="20"/>
        <end position="30"/>
    </location>
</feature>
<keyword evidence="3" id="KW-1185">Reference proteome</keyword>
<evidence type="ECO:0000256" key="1">
    <source>
        <dbReference type="SAM" id="MobiDB-lite"/>
    </source>
</evidence>
<protein>
    <submittedName>
        <fullName evidence="2">Uncharacterized protein</fullName>
    </submittedName>
</protein>
<dbReference type="PANTHER" id="PTHR31859">
    <property type="entry name" value="TETRATRICOPEPTIDE REPEAT PROTEIN 39 FAMILY MEMBER"/>
    <property type="match status" value="1"/>
</dbReference>
<dbReference type="InterPro" id="IPR011990">
    <property type="entry name" value="TPR-like_helical_dom_sf"/>
</dbReference>
<dbReference type="GO" id="GO:0005634">
    <property type="term" value="C:nucleus"/>
    <property type="evidence" value="ECO:0007669"/>
    <property type="project" value="TreeGrafter"/>
</dbReference>
<dbReference type="GO" id="GO:0005829">
    <property type="term" value="C:cytosol"/>
    <property type="evidence" value="ECO:0007669"/>
    <property type="project" value="TreeGrafter"/>
</dbReference>
<dbReference type="InterPro" id="IPR019412">
    <property type="entry name" value="IML2/TPR_39"/>
</dbReference>
<dbReference type="GO" id="GO:0005741">
    <property type="term" value="C:mitochondrial outer membrane"/>
    <property type="evidence" value="ECO:0007669"/>
    <property type="project" value="TreeGrafter"/>
</dbReference>
<dbReference type="Proteomes" id="UP000268093">
    <property type="component" value="Unassembled WGS sequence"/>
</dbReference>
<reference evidence="2 3" key="1">
    <citation type="journal article" date="2018" name="New Phytol.">
        <title>Phylogenomics of Endogonaceae and evolution of mycorrhizas within Mucoromycota.</title>
        <authorList>
            <person name="Chang Y."/>
            <person name="Desiro A."/>
            <person name="Na H."/>
            <person name="Sandor L."/>
            <person name="Lipzen A."/>
            <person name="Clum A."/>
            <person name="Barry K."/>
            <person name="Grigoriev I.V."/>
            <person name="Martin F.M."/>
            <person name="Stajich J.E."/>
            <person name="Smith M.E."/>
            <person name="Bonito G."/>
            <person name="Spatafora J.W."/>
        </authorList>
    </citation>
    <scope>NUCLEOTIDE SEQUENCE [LARGE SCALE GENOMIC DNA]</scope>
    <source>
        <strain evidence="2 3">GMNB39</strain>
    </source>
</reference>
<dbReference type="EMBL" id="RBNI01004512">
    <property type="protein sequence ID" value="RUP47460.1"/>
    <property type="molecule type" value="Genomic_DNA"/>
</dbReference>
<feature type="region of interest" description="Disordered" evidence="1">
    <location>
        <begin position="67"/>
        <end position="86"/>
    </location>
</feature>
<dbReference type="Pfam" id="PF10300">
    <property type="entry name" value="Iml2-TPR_39"/>
    <property type="match status" value="3"/>
</dbReference>
<evidence type="ECO:0000313" key="2">
    <source>
        <dbReference type="EMBL" id="RUP47460.1"/>
    </source>
</evidence>
<name>A0A433D9B3_9FUNG</name>
<sequence>MTTASNNKPRSDDSRARSTFYMSSIASPFKTTPPPLSVTNSSPSSNPVRRPTRSSLSTASMPNLTRLPNLRTLVRRSQSFPTTDENTRLNADLATVREGLDLFLDSRMTEAETLLLSGYKSSMYHTLGYSFVNYLKALMTFQPADVNKALECLKHTINLASALRKKDAGLVEALANFVRGSAGVATVKAMTRMQRHAVSRTDFISINAITLIKCNLAAPPSTHQELVYAEAYLLKAIISIVHDETLVAFIREGLNIRSSYTIYRSLQKFLEVVDAEIDEAELADPGHGGARVAAQYEIDEHLTSGVSLGIGLFNLMLSLLPTTVLKVFEIIGFSGNRAMGVSVLESIGGWSAASASDPSLPPPLQLPVSSETGLRRQFADMALLVYHTVISSMVPCADASPQFAAQILAHNLHLYPRSAFFLYFSARLRQARRHIPQAVESYETAIAIQADWKQLHHICYWELGLCHMVSAEYTEALRAYVILCKESNWSKAVYTYQRAICAYVVAMGIEEERKEEKEKTMKEVEGLMGKVPGLLQKIAGKSIPIEVSMGVGKWVGRVCCSCVNLFYFNSPTVSTLTHRPRPLQQKFVARKARKFLAQSNRLLLPGLELLHVWNCYEIMPLVHLRRSASLVESEIAQLEILLLSSLSGSDLPYDNFYDDFCLAHFLRGILLRQQAFYTDPDAPALDPDLARHHTLVTGALESFRTVFREAWRIRLDHYLYYFARYEMGRTLVLMGDTRAAKEEFAVVLARQPVPVPTEAGLAVKPAEIKGKYSLENMVIFKTHNSMAELDELVSGGVFAQASANGNGGRSTGGSGGGGTPEEVEVEVVAVEEVVEGWEGGRKDGG</sequence>
<organism evidence="2 3">
    <name type="scientific">Jimgerdemannia flammicorona</name>
    <dbReference type="NCBI Taxonomy" id="994334"/>
    <lineage>
        <taxon>Eukaryota</taxon>
        <taxon>Fungi</taxon>
        <taxon>Fungi incertae sedis</taxon>
        <taxon>Mucoromycota</taxon>
        <taxon>Mucoromycotina</taxon>
        <taxon>Endogonomycetes</taxon>
        <taxon>Endogonales</taxon>
        <taxon>Endogonaceae</taxon>
        <taxon>Jimgerdemannia</taxon>
    </lineage>
</organism>
<feature type="compositionally biased region" description="Polar residues" evidence="1">
    <location>
        <begin position="75"/>
        <end position="84"/>
    </location>
</feature>
<feature type="compositionally biased region" description="Low complexity" evidence="1">
    <location>
        <begin position="37"/>
        <end position="55"/>
    </location>
</feature>
<accession>A0A433D9B3</accession>
<dbReference type="AlphaFoldDB" id="A0A433D9B3"/>
<proteinExistence type="predicted"/>
<dbReference type="PANTHER" id="PTHR31859:SF1">
    <property type="entry name" value="TETRATRICOPEPTIDE REPEAT PROTEIN 39C"/>
    <property type="match status" value="1"/>
</dbReference>
<evidence type="ECO:0000313" key="3">
    <source>
        <dbReference type="Proteomes" id="UP000268093"/>
    </source>
</evidence>
<dbReference type="SUPFAM" id="SSF48452">
    <property type="entry name" value="TPR-like"/>
    <property type="match status" value="1"/>
</dbReference>
<comment type="caution">
    <text evidence="2">The sequence shown here is derived from an EMBL/GenBank/DDBJ whole genome shotgun (WGS) entry which is preliminary data.</text>
</comment>
<feature type="region of interest" description="Disordered" evidence="1">
    <location>
        <begin position="1"/>
        <end position="62"/>
    </location>
</feature>
<dbReference type="OrthoDB" id="43460at2759"/>